<name>D6YS62_WADCW</name>
<sequence length="99" mass="10987">MVDISPNTNLNAETQSAAQVQPSSQNAATAEASATANANKKNLKAEYDMDTVISSASDLKEKAPEVWDKMMQGIAQNIIKDMRERQERLKKMMRESREG</sequence>
<evidence type="ECO:0000313" key="2">
    <source>
        <dbReference type="EMBL" id="ADI38907.1"/>
    </source>
</evidence>
<reference evidence="2 3" key="1">
    <citation type="journal article" date="2010" name="PLoS ONE">
        <title>The Waddlia genome: a window into chlamydial biology.</title>
        <authorList>
            <person name="Bertelli C."/>
            <person name="Collyn F."/>
            <person name="Croxatto A."/>
            <person name="Ruckert C."/>
            <person name="Polkinghorne A."/>
            <person name="Kebbi-Beghdadi C."/>
            <person name="Goesmann A."/>
            <person name="Vaughan L."/>
            <person name="Greub G."/>
        </authorList>
    </citation>
    <scope>NUCLEOTIDE SEQUENCE [LARGE SCALE GENOMIC DNA]</scope>
    <source>
        <strain evidence="3">ATCC VR-1470 / WSU 86-1044</strain>
    </source>
</reference>
<accession>D6YS62</accession>
<protein>
    <submittedName>
        <fullName evidence="2">Uncharacterized protein</fullName>
    </submittedName>
</protein>
<dbReference type="RefSeq" id="WP_013182614.1">
    <property type="nucleotide sequence ID" value="NC_014225.1"/>
</dbReference>
<feature type="compositionally biased region" description="Low complexity" evidence="1">
    <location>
        <begin position="26"/>
        <end position="40"/>
    </location>
</feature>
<keyword evidence="3" id="KW-1185">Reference proteome</keyword>
<dbReference type="AlphaFoldDB" id="D6YS62"/>
<dbReference type="HOGENOM" id="CLU_2319372_0_0_0"/>
<feature type="region of interest" description="Disordered" evidence="1">
    <location>
        <begin position="1"/>
        <end position="42"/>
    </location>
</feature>
<gene>
    <name evidence="2" type="ordered locus">wcw_1559</name>
</gene>
<organism evidence="2 3">
    <name type="scientific">Waddlia chondrophila (strain ATCC VR-1470 / WSU 86-1044)</name>
    <dbReference type="NCBI Taxonomy" id="716544"/>
    <lineage>
        <taxon>Bacteria</taxon>
        <taxon>Pseudomonadati</taxon>
        <taxon>Chlamydiota</taxon>
        <taxon>Chlamydiia</taxon>
        <taxon>Parachlamydiales</taxon>
        <taxon>Waddliaceae</taxon>
        <taxon>Waddlia</taxon>
    </lineage>
</organism>
<dbReference type="Proteomes" id="UP000001505">
    <property type="component" value="Chromosome"/>
</dbReference>
<evidence type="ECO:0000256" key="1">
    <source>
        <dbReference type="SAM" id="MobiDB-lite"/>
    </source>
</evidence>
<dbReference type="EMBL" id="CP001928">
    <property type="protein sequence ID" value="ADI38907.1"/>
    <property type="molecule type" value="Genomic_DNA"/>
</dbReference>
<dbReference type="STRING" id="716544.wcw_1559"/>
<dbReference type="KEGG" id="wch:wcw_1559"/>
<proteinExistence type="predicted"/>
<feature type="compositionally biased region" description="Polar residues" evidence="1">
    <location>
        <begin position="1"/>
        <end position="25"/>
    </location>
</feature>
<dbReference type="eggNOG" id="ENOG5033KK8">
    <property type="taxonomic scope" value="Bacteria"/>
</dbReference>
<evidence type="ECO:0000313" key="3">
    <source>
        <dbReference type="Proteomes" id="UP000001505"/>
    </source>
</evidence>